<gene>
    <name evidence="3" type="ORF">EDD30_3662</name>
</gene>
<dbReference type="AlphaFoldDB" id="A0A3N1GKS9"/>
<name>A0A3N1GKS9_9ACTN</name>
<dbReference type="EMBL" id="RJKL01000001">
    <property type="protein sequence ID" value="ROP30798.1"/>
    <property type="molecule type" value="Genomic_DNA"/>
</dbReference>
<feature type="chain" id="PRO_5039650498" description="Polysaccharide lyase-like protein" evidence="2">
    <location>
        <begin position="18"/>
        <end position="326"/>
    </location>
</feature>
<feature type="region of interest" description="Disordered" evidence="1">
    <location>
        <begin position="32"/>
        <end position="54"/>
    </location>
</feature>
<evidence type="ECO:0000256" key="2">
    <source>
        <dbReference type="SAM" id="SignalP"/>
    </source>
</evidence>
<organism evidence="3 4">
    <name type="scientific">Couchioplanes caeruleus</name>
    <dbReference type="NCBI Taxonomy" id="56438"/>
    <lineage>
        <taxon>Bacteria</taxon>
        <taxon>Bacillati</taxon>
        <taxon>Actinomycetota</taxon>
        <taxon>Actinomycetes</taxon>
        <taxon>Micromonosporales</taxon>
        <taxon>Micromonosporaceae</taxon>
        <taxon>Couchioplanes</taxon>
    </lineage>
</organism>
<protein>
    <recommendedName>
        <fullName evidence="5">Polysaccharide lyase-like protein</fullName>
    </recommendedName>
</protein>
<proteinExistence type="predicted"/>
<feature type="signal peptide" evidence="2">
    <location>
        <begin position="1"/>
        <end position="17"/>
    </location>
</feature>
<evidence type="ECO:0000313" key="4">
    <source>
        <dbReference type="Proteomes" id="UP000271683"/>
    </source>
</evidence>
<reference evidence="3 4" key="1">
    <citation type="submission" date="2018-11" db="EMBL/GenBank/DDBJ databases">
        <title>Sequencing the genomes of 1000 actinobacteria strains.</title>
        <authorList>
            <person name="Klenk H.-P."/>
        </authorList>
    </citation>
    <scope>NUCLEOTIDE SEQUENCE [LARGE SCALE GENOMIC DNA]</scope>
    <source>
        <strain evidence="3 4">DSM 43634</strain>
    </source>
</reference>
<keyword evidence="2" id="KW-0732">Signal</keyword>
<dbReference type="Proteomes" id="UP000271683">
    <property type="component" value="Unassembled WGS sequence"/>
</dbReference>
<evidence type="ECO:0008006" key="5">
    <source>
        <dbReference type="Google" id="ProtNLM"/>
    </source>
</evidence>
<sequence>MARWCALAGLVAGVAIAAPAASHRGGRLPVCEPGGASTTAPTGPASRDSRGACQASTRVLESAVRLDRMRETSTPSGYHHLGAGTGGEWSGVTGRIGVVDGGIRRNTYDFVAGRFMVKRDMGGGSIAWLEAGWAETGWAGQGRQHIYTFNTNTKTWQFYDQYRLKPGDKVWLDLHTDADNVWQAWLWWNNRWNLLTAQKLPIGASAYVEQYVEVHVDSGRAARLRVPRVTVDNVQLRPSGGGQGRFWREDVETLTGDMAQQRGGGFCLDWITHYDTWTAGDCPGGGIGGGLPLAPAPQPSGEADVVGDIQPAETSRATSLLNVLGG</sequence>
<evidence type="ECO:0000313" key="3">
    <source>
        <dbReference type="EMBL" id="ROP30798.1"/>
    </source>
</evidence>
<accession>A0A3N1GKS9</accession>
<comment type="caution">
    <text evidence="3">The sequence shown here is derived from an EMBL/GenBank/DDBJ whole genome shotgun (WGS) entry which is preliminary data.</text>
</comment>
<evidence type="ECO:0000256" key="1">
    <source>
        <dbReference type="SAM" id="MobiDB-lite"/>
    </source>
</evidence>